<evidence type="ECO:0008006" key="5">
    <source>
        <dbReference type="Google" id="ProtNLM"/>
    </source>
</evidence>
<organism evidence="3 4">
    <name type="scientific">Exidia glandulosa HHB12029</name>
    <dbReference type="NCBI Taxonomy" id="1314781"/>
    <lineage>
        <taxon>Eukaryota</taxon>
        <taxon>Fungi</taxon>
        <taxon>Dikarya</taxon>
        <taxon>Basidiomycota</taxon>
        <taxon>Agaricomycotina</taxon>
        <taxon>Agaricomycetes</taxon>
        <taxon>Auriculariales</taxon>
        <taxon>Exidiaceae</taxon>
        <taxon>Exidia</taxon>
    </lineage>
</organism>
<gene>
    <name evidence="3" type="ORF">EXIGLDRAFT_847927</name>
</gene>
<evidence type="ECO:0000256" key="1">
    <source>
        <dbReference type="ARBA" id="ARBA00022793"/>
    </source>
</evidence>
<dbReference type="EMBL" id="KV427405">
    <property type="protein sequence ID" value="KZV77891.1"/>
    <property type="molecule type" value="Genomic_DNA"/>
</dbReference>
<proteinExistence type="predicted"/>
<dbReference type="Proteomes" id="UP000077266">
    <property type="component" value="Unassembled WGS sequence"/>
</dbReference>
<dbReference type="Pfam" id="PF02666">
    <property type="entry name" value="PS_Dcarbxylase"/>
    <property type="match status" value="1"/>
</dbReference>
<dbReference type="InterPro" id="IPR003817">
    <property type="entry name" value="PS_Dcarbxylase"/>
</dbReference>
<name>A0A166MCY0_EXIGL</name>
<keyword evidence="1" id="KW-0210">Decarboxylase</keyword>
<keyword evidence="4" id="KW-1185">Reference proteome</keyword>
<accession>A0A166MCY0</accession>
<dbReference type="GO" id="GO:0004609">
    <property type="term" value="F:phosphatidylserine decarboxylase activity"/>
    <property type="evidence" value="ECO:0007669"/>
    <property type="project" value="InterPro"/>
</dbReference>
<evidence type="ECO:0000256" key="2">
    <source>
        <dbReference type="ARBA" id="ARBA00023239"/>
    </source>
</evidence>
<dbReference type="GO" id="GO:0008654">
    <property type="term" value="P:phospholipid biosynthetic process"/>
    <property type="evidence" value="ECO:0007669"/>
    <property type="project" value="InterPro"/>
</dbReference>
<keyword evidence="2" id="KW-0456">Lyase</keyword>
<dbReference type="STRING" id="1314781.A0A166MCY0"/>
<dbReference type="InParanoid" id="A0A166MCY0"/>
<dbReference type="AlphaFoldDB" id="A0A166MCY0"/>
<reference evidence="3 4" key="1">
    <citation type="journal article" date="2016" name="Mol. Biol. Evol.">
        <title>Comparative Genomics of Early-Diverging Mushroom-Forming Fungi Provides Insights into the Origins of Lignocellulose Decay Capabilities.</title>
        <authorList>
            <person name="Nagy L.G."/>
            <person name="Riley R."/>
            <person name="Tritt A."/>
            <person name="Adam C."/>
            <person name="Daum C."/>
            <person name="Floudas D."/>
            <person name="Sun H."/>
            <person name="Yadav J.S."/>
            <person name="Pangilinan J."/>
            <person name="Larsson K.H."/>
            <person name="Matsuura K."/>
            <person name="Barry K."/>
            <person name="Labutti K."/>
            <person name="Kuo R."/>
            <person name="Ohm R.A."/>
            <person name="Bhattacharya S.S."/>
            <person name="Shirouzu T."/>
            <person name="Yoshinaga Y."/>
            <person name="Martin F.M."/>
            <person name="Grigoriev I.V."/>
            <person name="Hibbett D.S."/>
        </authorList>
    </citation>
    <scope>NUCLEOTIDE SEQUENCE [LARGE SCALE GENOMIC DNA]</scope>
    <source>
        <strain evidence="3 4">HHB12029</strain>
    </source>
</reference>
<evidence type="ECO:0000313" key="4">
    <source>
        <dbReference type="Proteomes" id="UP000077266"/>
    </source>
</evidence>
<dbReference type="PANTHER" id="PTHR10067">
    <property type="entry name" value="PHOSPHATIDYLSERINE DECARBOXYLASE"/>
    <property type="match status" value="1"/>
</dbReference>
<dbReference type="OrthoDB" id="5973539at2759"/>
<protein>
    <recommendedName>
        <fullName evidence="5">Phosphatidylserine decarboxylase</fullName>
    </recommendedName>
</protein>
<sequence>MAQVSSVVLSVKEGDALQKGQEISCFHFGGSDIVMVFQKNAQVKFEQEINKHYNYGQRVAVGNPPGPH</sequence>
<evidence type="ECO:0000313" key="3">
    <source>
        <dbReference type="EMBL" id="KZV77891.1"/>
    </source>
</evidence>